<dbReference type="GO" id="GO:0000150">
    <property type="term" value="F:DNA strand exchange activity"/>
    <property type="evidence" value="ECO:0007669"/>
    <property type="project" value="InterPro"/>
</dbReference>
<reference evidence="2 3" key="1">
    <citation type="submission" date="2016-11" db="EMBL/GenBank/DDBJ databases">
        <authorList>
            <person name="Jaros S."/>
            <person name="Januszkiewicz K."/>
            <person name="Wedrychowicz H."/>
        </authorList>
    </citation>
    <scope>NUCLEOTIDE SEQUENCE [LARGE SCALE GENOMIC DNA]</scope>
    <source>
        <strain evidence="2 3">DSM 17918</strain>
    </source>
</reference>
<dbReference type="SUPFAM" id="SSF53041">
    <property type="entry name" value="Resolvase-like"/>
    <property type="match status" value="1"/>
</dbReference>
<organism evidence="2 3">
    <name type="scientific">Caldanaerobius fijiensis DSM 17918</name>
    <dbReference type="NCBI Taxonomy" id="1121256"/>
    <lineage>
        <taxon>Bacteria</taxon>
        <taxon>Bacillati</taxon>
        <taxon>Bacillota</taxon>
        <taxon>Clostridia</taxon>
        <taxon>Thermoanaerobacterales</taxon>
        <taxon>Thermoanaerobacteraceae</taxon>
        <taxon>Caldanaerobius</taxon>
    </lineage>
</organism>
<evidence type="ECO:0000259" key="1">
    <source>
        <dbReference type="PROSITE" id="PS51736"/>
    </source>
</evidence>
<dbReference type="Pfam" id="PF00239">
    <property type="entry name" value="Resolvase"/>
    <property type="match status" value="1"/>
</dbReference>
<dbReference type="PROSITE" id="PS51736">
    <property type="entry name" value="RECOMBINASES_3"/>
    <property type="match status" value="1"/>
</dbReference>
<dbReference type="InterPro" id="IPR006119">
    <property type="entry name" value="Resolv_N"/>
</dbReference>
<dbReference type="RefSeq" id="WP_073341231.1">
    <property type="nucleotide sequence ID" value="NZ_FQVH01000001.1"/>
</dbReference>
<gene>
    <name evidence="2" type="ORF">SAMN02746089_00220</name>
</gene>
<feature type="domain" description="Resolvase/invertase-type recombinase catalytic" evidence="1">
    <location>
        <begin position="5"/>
        <end position="65"/>
    </location>
</feature>
<evidence type="ECO:0000313" key="3">
    <source>
        <dbReference type="Proteomes" id="UP000184088"/>
    </source>
</evidence>
<keyword evidence="3" id="KW-1185">Reference proteome</keyword>
<evidence type="ECO:0000313" key="2">
    <source>
        <dbReference type="EMBL" id="SHE39636.1"/>
    </source>
</evidence>
<dbReference type="AlphaFoldDB" id="A0A1M4T556"/>
<dbReference type="EMBL" id="FQVH01000001">
    <property type="protein sequence ID" value="SHE39636.1"/>
    <property type="molecule type" value="Genomic_DNA"/>
</dbReference>
<dbReference type="GO" id="GO:0003677">
    <property type="term" value="F:DNA binding"/>
    <property type="evidence" value="ECO:0007669"/>
    <property type="project" value="InterPro"/>
</dbReference>
<dbReference type="Gene3D" id="3.40.50.1390">
    <property type="entry name" value="Resolvase, N-terminal catalytic domain"/>
    <property type="match status" value="1"/>
</dbReference>
<dbReference type="STRING" id="1121256.SAMN02746089_00220"/>
<name>A0A1M4T556_9THEO</name>
<accession>A0A1M4T556</accession>
<sequence length="65" mass="7619">MEIKRVACLYRVSTTKQLDDNDIPMQKKACREFIAKQDGWVLVKEYEEKGVSGYKISAHERDKLQ</sequence>
<proteinExistence type="predicted"/>
<dbReference type="Proteomes" id="UP000184088">
    <property type="component" value="Unassembled WGS sequence"/>
</dbReference>
<protein>
    <submittedName>
        <fullName evidence="2">Resolvase, N terminal domain</fullName>
    </submittedName>
</protein>
<dbReference type="InterPro" id="IPR036162">
    <property type="entry name" value="Resolvase-like_N_sf"/>
</dbReference>